<dbReference type="Proteomes" id="UP000198384">
    <property type="component" value="Unassembled WGS sequence"/>
</dbReference>
<protein>
    <submittedName>
        <fullName evidence="2">Uncharacterized protein</fullName>
    </submittedName>
</protein>
<proteinExistence type="predicted"/>
<sequence length="196" mass="21732">MGPLIPNGIIPEEWNSIIAIIIGIFFGFILESSGFSSSRKLAGVFYGYDFAVLKVFFTAALVSMIGVLYMDYLGYVDMTQLYVHPTYLWGAIIGGVVMGVGFVAGGFCPGTSLCAVAIGKIDAIVYVIGIMIGVFIFSELFELFEPLYNGYFYGNITLMDTFGVNPYWFVFIFSLIAIVAFLVSDFVRKRTKKIFY</sequence>
<gene>
    <name evidence="2" type="ORF">SAMN06265371_11052</name>
</gene>
<keyword evidence="1" id="KW-1133">Transmembrane helix</keyword>
<feature type="transmembrane region" description="Helical" evidence="1">
    <location>
        <begin position="51"/>
        <end position="75"/>
    </location>
</feature>
<evidence type="ECO:0000313" key="3">
    <source>
        <dbReference type="Proteomes" id="UP000198384"/>
    </source>
</evidence>
<dbReference type="OrthoDB" id="1450994at2"/>
<feature type="transmembrane region" description="Helical" evidence="1">
    <location>
        <begin position="87"/>
        <end position="116"/>
    </location>
</feature>
<feature type="transmembrane region" description="Helical" evidence="1">
    <location>
        <begin position="167"/>
        <end position="187"/>
    </location>
</feature>
<keyword evidence="3" id="KW-1185">Reference proteome</keyword>
<feature type="transmembrane region" description="Helical" evidence="1">
    <location>
        <begin position="123"/>
        <end position="141"/>
    </location>
</feature>
<reference evidence="2 3" key="1">
    <citation type="submission" date="2017-06" db="EMBL/GenBank/DDBJ databases">
        <authorList>
            <person name="Kim H.J."/>
            <person name="Triplett B.A."/>
        </authorList>
    </citation>
    <scope>NUCLEOTIDE SEQUENCE [LARGE SCALE GENOMIC DNA]</scope>
    <source>
        <strain evidence="2 3">DSM 29150</strain>
    </source>
</reference>
<name>A0A238YP43_9FLAO</name>
<dbReference type="AlphaFoldDB" id="A0A238YP43"/>
<evidence type="ECO:0000256" key="1">
    <source>
        <dbReference type="SAM" id="Phobius"/>
    </source>
</evidence>
<organism evidence="2 3">
    <name type="scientific">Lutibacter agarilyticus</name>
    <dbReference type="NCBI Taxonomy" id="1109740"/>
    <lineage>
        <taxon>Bacteria</taxon>
        <taxon>Pseudomonadati</taxon>
        <taxon>Bacteroidota</taxon>
        <taxon>Flavobacteriia</taxon>
        <taxon>Flavobacteriales</taxon>
        <taxon>Flavobacteriaceae</taxon>
        <taxon>Lutibacter</taxon>
    </lineage>
</organism>
<dbReference type="RefSeq" id="WP_089382623.1">
    <property type="nucleotide sequence ID" value="NZ_FZNT01000010.1"/>
</dbReference>
<feature type="transmembrane region" description="Helical" evidence="1">
    <location>
        <begin position="14"/>
        <end position="30"/>
    </location>
</feature>
<dbReference type="InterPro" id="IPR007272">
    <property type="entry name" value="Sulf_transp_TsuA/YedE"/>
</dbReference>
<evidence type="ECO:0000313" key="2">
    <source>
        <dbReference type="EMBL" id="SNR72790.1"/>
    </source>
</evidence>
<accession>A0A238YP43</accession>
<dbReference type="EMBL" id="FZNT01000010">
    <property type="protein sequence ID" value="SNR72790.1"/>
    <property type="molecule type" value="Genomic_DNA"/>
</dbReference>
<keyword evidence="1" id="KW-0472">Membrane</keyword>
<keyword evidence="1" id="KW-0812">Transmembrane</keyword>
<dbReference type="Pfam" id="PF04143">
    <property type="entry name" value="Sulf_transp"/>
    <property type="match status" value="1"/>
</dbReference>